<keyword evidence="9 16" id="KW-0418">Kinase</keyword>
<proteinExistence type="predicted"/>
<name>A0A4R5KV86_9BACL</name>
<dbReference type="RefSeq" id="WP_133227332.1">
    <property type="nucleotide sequence ID" value="NZ_SMRT01000003.1"/>
</dbReference>
<keyword evidence="8" id="KW-0547">Nucleotide-binding</keyword>
<dbReference type="SUPFAM" id="SSF47384">
    <property type="entry name" value="Homodimeric domain of signal transducing histidine kinase"/>
    <property type="match status" value="1"/>
</dbReference>
<evidence type="ECO:0000256" key="12">
    <source>
        <dbReference type="ARBA" id="ARBA00023012"/>
    </source>
</evidence>
<dbReference type="InterPro" id="IPR003661">
    <property type="entry name" value="HisK_dim/P_dom"/>
</dbReference>
<evidence type="ECO:0000256" key="7">
    <source>
        <dbReference type="ARBA" id="ARBA00022692"/>
    </source>
</evidence>
<comment type="caution">
    <text evidence="16">The sequence shown here is derived from an EMBL/GenBank/DDBJ whole genome shotgun (WGS) entry which is preliminary data.</text>
</comment>
<comment type="catalytic activity">
    <reaction evidence="1">
        <text>ATP + protein L-histidine = ADP + protein N-phospho-L-histidine.</text>
        <dbReference type="EC" id="2.7.13.3"/>
    </reaction>
</comment>
<dbReference type="Pfam" id="PF00512">
    <property type="entry name" value="HisKA"/>
    <property type="match status" value="1"/>
</dbReference>
<dbReference type="PANTHER" id="PTHR45453:SF2">
    <property type="entry name" value="HISTIDINE KINASE"/>
    <property type="match status" value="1"/>
</dbReference>
<dbReference type="InterPro" id="IPR050351">
    <property type="entry name" value="BphY/WalK/GraS-like"/>
</dbReference>
<evidence type="ECO:0000313" key="17">
    <source>
        <dbReference type="Proteomes" id="UP000295636"/>
    </source>
</evidence>
<evidence type="ECO:0000256" key="3">
    <source>
        <dbReference type="ARBA" id="ARBA00012438"/>
    </source>
</evidence>
<feature type="transmembrane region" description="Helical" evidence="14">
    <location>
        <begin position="45"/>
        <end position="64"/>
    </location>
</feature>
<keyword evidence="4" id="KW-1003">Cell membrane</keyword>
<dbReference type="InterPro" id="IPR004358">
    <property type="entry name" value="Sig_transdc_His_kin-like_C"/>
</dbReference>
<dbReference type="PRINTS" id="PR00344">
    <property type="entry name" value="BCTRLSENSOR"/>
</dbReference>
<evidence type="ECO:0000256" key="10">
    <source>
        <dbReference type="ARBA" id="ARBA00022840"/>
    </source>
</evidence>
<keyword evidence="12" id="KW-0902">Two-component regulatory system</keyword>
<dbReference type="Gene3D" id="1.10.287.130">
    <property type="match status" value="1"/>
</dbReference>
<keyword evidence="13 14" id="KW-0472">Membrane</keyword>
<dbReference type="AlphaFoldDB" id="A0A4R5KV86"/>
<dbReference type="GO" id="GO:0016036">
    <property type="term" value="P:cellular response to phosphate starvation"/>
    <property type="evidence" value="ECO:0007669"/>
    <property type="project" value="TreeGrafter"/>
</dbReference>
<reference evidence="16 17" key="1">
    <citation type="submission" date="2019-03" db="EMBL/GenBank/DDBJ databases">
        <title>This is whole genome sequence of Paenibacillus sp MS74 strain.</title>
        <authorList>
            <person name="Trinh H.N."/>
        </authorList>
    </citation>
    <scope>NUCLEOTIDE SEQUENCE [LARGE SCALE GENOMIC DNA]</scope>
    <source>
        <strain evidence="16 17">MS74</strain>
    </source>
</reference>
<evidence type="ECO:0000256" key="4">
    <source>
        <dbReference type="ARBA" id="ARBA00022475"/>
    </source>
</evidence>
<keyword evidence="5" id="KW-0597">Phosphoprotein</keyword>
<evidence type="ECO:0000256" key="5">
    <source>
        <dbReference type="ARBA" id="ARBA00022553"/>
    </source>
</evidence>
<dbReference type="GO" id="GO:0005524">
    <property type="term" value="F:ATP binding"/>
    <property type="evidence" value="ECO:0007669"/>
    <property type="project" value="UniProtKB-KW"/>
</dbReference>
<evidence type="ECO:0000256" key="13">
    <source>
        <dbReference type="ARBA" id="ARBA00023136"/>
    </source>
</evidence>
<dbReference type="InterPro" id="IPR036097">
    <property type="entry name" value="HisK_dim/P_sf"/>
</dbReference>
<dbReference type="InterPro" id="IPR005467">
    <property type="entry name" value="His_kinase_dom"/>
</dbReference>
<organism evidence="16 17">
    <name type="scientific">Paenibacillus piri</name>
    <dbReference type="NCBI Taxonomy" id="2547395"/>
    <lineage>
        <taxon>Bacteria</taxon>
        <taxon>Bacillati</taxon>
        <taxon>Bacillota</taxon>
        <taxon>Bacilli</taxon>
        <taxon>Bacillales</taxon>
        <taxon>Paenibacillaceae</taxon>
        <taxon>Paenibacillus</taxon>
    </lineage>
</organism>
<evidence type="ECO:0000256" key="14">
    <source>
        <dbReference type="SAM" id="Phobius"/>
    </source>
</evidence>
<dbReference type="EC" id="2.7.13.3" evidence="3"/>
<gene>
    <name evidence="16" type="ORF">E1757_10105</name>
</gene>
<dbReference type="GO" id="GO:0005886">
    <property type="term" value="C:plasma membrane"/>
    <property type="evidence" value="ECO:0007669"/>
    <property type="project" value="UniProtKB-SubCell"/>
</dbReference>
<feature type="domain" description="Histidine kinase" evidence="15">
    <location>
        <begin position="131"/>
        <end position="356"/>
    </location>
</feature>
<evidence type="ECO:0000256" key="1">
    <source>
        <dbReference type="ARBA" id="ARBA00000085"/>
    </source>
</evidence>
<dbReference type="Gene3D" id="3.30.565.10">
    <property type="entry name" value="Histidine kinase-like ATPase, C-terminal domain"/>
    <property type="match status" value="1"/>
</dbReference>
<dbReference type="Proteomes" id="UP000295636">
    <property type="component" value="Unassembled WGS sequence"/>
</dbReference>
<feature type="transmembrane region" description="Helical" evidence="14">
    <location>
        <begin position="12"/>
        <end position="33"/>
    </location>
</feature>
<evidence type="ECO:0000256" key="11">
    <source>
        <dbReference type="ARBA" id="ARBA00022989"/>
    </source>
</evidence>
<evidence type="ECO:0000256" key="6">
    <source>
        <dbReference type="ARBA" id="ARBA00022679"/>
    </source>
</evidence>
<accession>A0A4R5KV86</accession>
<dbReference type="OrthoDB" id="9780487at2"/>
<evidence type="ECO:0000313" key="16">
    <source>
        <dbReference type="EMBL" id="TDF98860.1"/>
    </source>
</evidence>
<evidence type="ECO:0000256" key="2">
    <source>
        <dbReference type="ARBA" id="ARBA00004651"/>
    </source>
</evidence>
<dbReference type="InterPro" id="IPR003594">
    <property type="entry name" value="HATPase_dom"/>
</dbReference>
<keyword evidence="10" id="KW-0067">ATP-binding</keyword>
<dbReference type="InterPro" id="IPR036890">
    <property type="entry name" value="HATPase_C_sf"/>
</dbReference>
<keyword evidence="11 14" id="KW-1133">Transmembrane helix</keyword>
<evidence type="ECO:0000256" key="9">
    <source>
        <dbReference type="ARBA" id="ARBA00022777"/>
    </source>
</evidence>
<evidence type="ECO:0000256" key="8">
    <source>
        <dbReference type="ARBA" id="ARBA00022741"/>
    </source>
</evidence>
<keyword evidence="7 14" id="KW-0812">Transmembrane</keyword>
<dbReference type="PANTHER" id="PTHR45453">
    <property type="entry name" value="PHOSPHATE REGULON SENSOR PROTEIN PHOR"/>
    <property type="match status" value="1"/>
</dbReference>
<protein>
    <recommendedName>
        <fullName evidence="3">histidine kinase</fullName>
        <ecNumber evidence="3">2.7.13.3</ecNumber>
    </recommendedName>
</protein>
<comment type="subcellular location">
    <subcellularLocation>
        <location evidence="2">Cell membrane</location>
        <topology evidence="2">Multi-pass membrane protein</topology>
    </subcellularLocation>
</comment>
<dbReference type="PROSITE" id="PS50109">
    <property type="entry name" value="HIS_KIN"/>
    <property type="match status" value="1"/>
</dbReference>
<dbReference type="GO" id="GO:0004721">
    <property type="term" value="F:phosphoprotein phosphatase activity"/>
    <property type="evidence" value="ECO:0007669"/>
    <property type="project" value="TreeGrafter"/>
</dbReference>
<dbReference type="GO" id="GO:0000155">
    <property type="term" value="F:phosphorelay sensor kinase activity"/>
    <property type="evidence" value="ECO:0007669"/>
    <property type="project" value="InterPro"/>
</dbReference>
<dbReference type="EMBL" id="SMRT01000003">
    <property type="protein sequence ID" value="TDF98860.1"/>
    <property type="molecule type" value="Genomic_DNA"/>
</dbReference>
<dbReference type="SMART" id="SM00388">
    <property type="entry name" value="HisKA"/>
    <property type="match status" value="1"/>
</dbReference>
<sequence length="362" mass="41329">MRLSDFIMDRLLYIVIFLVNVLLVLLVIGLDFLSAGVQLKPGNMVYIFVLSLAGLSLFLILDFVSKRAYYRRLADLLRQQEEPDKTVMLNGAANREQRLVQDLMQARHRLYMDELTRYRQRQDYHRSFMNQWVHHMKTPVSVIGLLIQQFRETGAAANARELLESIEEENDRLYYGLDMILQMARLDQFELDVQVRRVDLNGLIRSVINDNKKACIRQAIYPKLESGEPQMEVETDEKWMRFVLNQLTVNAIKYSRTEPVGAAAELDAKRLMYTVERTAQGISVHVADEGIGIPEQDVPRVFDAFFTGDNGRLTSGSTGMGLFLAKQVCNRLGHRLTVSTREGGGSTFSVAFAGESIHKEVM</sequence>
<dbReference type="Pfam" id="PF02518">
    <property type="entry name" value="HATPase_c"/>
    <property type="match status" value="1"/>
</dbReference>
<evidence type="ECO:0000259" key="15">
    <source>
        <dbReference type="PROSITE" id="PS50109"/>
    </source>
</evidence>
<dbReference type="SUPFAM" id="SSF55874">
    <property type="entry name" value="ATPase domain of HSP90 chaperone/DNA topoisomerase II/histidine kinase"/>
    <property type="match status" value="1"/>
</dbReference>
<keyword evidence="6" id="KW-0808">Transferase</keyword>
<dbReference type="SMART" id="SM00387">
    <property type="entry name" value="HATPase_c"/>
    <property type="match status" value="1"/>
</dbReference>
<keyword evidence="17" id="KW-1185">Reference proteome</keyword>